<dbReference type="InterPro" id="IPR003593">
    <property type="entry name" value="AAA+_ATPase"/>
</dbReference>
<dbReference type="Pfam" id="PF25173">
    <property type="entry name" value="Beta-prop_WDR3_1st"/>
    <property type="match status" value="1"/>
</dbReference>
<sequence length="1193" mass="131626">MLTLEDALRIVITAASGQLSDLQETVFKRTWQGQSYLKIAQDLRYDEGYIKAVGAELWQVLSKALGEKVGKRNLQAVLSRHAHRFMTTPCAEGTDLADTFCADWGEIVDVSEFWGRGEELVTLSQWILQERCRLVAILGMGGIGKTTLAAKFAQQFQGHFECVVWRSLLHAPPLEVLLPTLLQGIDLQSSPTVHLAEQIQQLLGQLQRQRCLLILDNVESILCSGRQTGVYRYGYENYGDLLRQLGDTKHHSTVLLTSREKPKEIAALEGPLLPIRSLKLQGLQLTAGTEILRTKGLAGRSDEQKQLIECYQGNPLALKMVATSVQELFGGDVAAFLAQDSPIFSDLRHLLNQQFDRLDPIEHQIMDWLAINREAVTLATLQDDMVPTVPPGTLLDALKSLCQRSLIERSPNGYIQQPVILEYMTEKFVETIYTELLTQTLKICKSHALLKAQAKDYVRETQKRLIVQPILEKLLAILHTPLKVEAHLKQILVTQQAQSPLEPSYVGGNILNLLRALNSNFKQQDFSRLSIWQADLRGVDLHHTNFSHSNLAKSTFTQTLGDVLSVAFSPDGNFLATSDISDEIHVWRMLDSQPISTLKSCTSWIKSVVFSSDGQTLISSSEDQTVKLWNIRTGQLVETLQGHTGATWCVASTTDGHILASSGEDQTIKLWDLRTGQLLTTLQGHTDWVLSLAFSPDNQQLASGSHDQTIKLWDLRTEKVLATLSGHRGWIAAVAFSPDGQLLASGSADRTVRLWNLRTQQWRVLAEHSHPVTSISFSPNGQLLASASEDASVKIWDVRSGHCVNTLHGHTSAVWSVQFSPNGQTLASGGVDQTVRLWDVRSGHCLNLLQGYTNSILWVSFSPNGQRLVSSHADQQLRLWDVRTGECLNVLAGHTNYVSAAVFSPNNRLVASCSDDQTVRLWNSETGQELRTLRGHAGWVSSVSFSPNGQLLASSSMDCTVRLWNLASGQCLSILKGHTNWIPSVSFSADGRVLASGSTDRTVRLWDVQTGQCFNLLQGHSNQIASVAFNPQGRLLASGSDDQTVRLWDVQTGECLKTLMNHTDIVRSVAYSPDGKWLVSGGGNQALRCWDVSTGEMLRTFQGPTSQVHSIAVNPNGQLMASAGEEGVIRLWDVQTGQCLRSLTPDRPYEGADITGVTGLTDAQKATLQHLGAVDRQSDAMFELSASMLICDQ</sequence>
<dbReference type="CDD" id="cd00200">
    <property type="entry name" value="WD40"/>
    <property type="match status" value="3"/>
</dbReference>
<feature type="repeat" description="WD" evidence="3">
    <location>
        <begin position="556"/>
        <end position="597"/>
    </location>
</feature>
<dbReference type="PANTHER" id="PTHR19879">
    <property type="entry name" value="TRANSCRIPTION INITIATION FACTOR TFIID"/>
    <property type="match status" value="1"/>
</dbReference>
<dbReference type="Pfam" id="PF00805">
    <property type="entry name" value="Pentapeptide"/>
    <property type="match status" value="1"/>
</dbReference>
<dbReference type="KEGG" id="tsin:OXH18_23400"/>
<feature type="repeat" description="WD" evidence="3">
    <location>
        <begin position="1059"/>
        <end position="1100"/>
    </location>
</feature>
<dbReference type="Proteomes" id="UP001163152">
    <property type="component" value="Chromosome"/>
</dbReference>
<dbReference type="PANTHER" id="PTHR19879:SF9">
    <property type="entry name" value="TRANSCRIPTION INITIATION FACTOR TFIID SUBUNIT 5"/>
    <property type="match status" value="1"/>
</dbReference>
<dbReference type="Pfam" id="PF23414">
    <property type="entry name" value="Beta-prop_EML_2"/>
    <property type="match status" value="1"/>
</dbReference>
<feature type="repeat" description="WD" evidence="3">
    <location>
        <begin position="640"/>
        <end position="681"/>
    </location>
</feature>
<evidence type="ECO:0000313" key="5">
    <source>
        <dbReference type="EMBL" id="WAL60081.1"/>
    </source>
</evidence>
<dbReference type="SMART" id="SM00320">
    <property type="entry name" value="WD40"/>
    <property type="match status" value="14"/>
</dbReference>
<protein>
    <submittedName>
        <fullName evidence="5">NB-ARC domain-containing protein</fullName>
    </submittedName>
</protein>
<dbReference type="AlphaFoldDB" id="A0A9E8ZC17"/>
<dbReference type="RefSeq" id="WP_268609924.1">
    <property type="nucleotide sequence ID" value="NZ_CP113797.1"/>
</dbReference>
<dbReference type="SUPFAM" id="SSF52540">
    <property type="entry name" value="P-loop containing nucleoside triphosphate hydrolases"/>
    <property type="match status" value="1"/>
</dbReference>
<feature type="repeat" description="WD" evidence="3">
    <location>
        <begin position="807"/>
        <end position="848"/>
    </location>
</feature>
<dbReference type="InterPro" id="IPR015943">
    <property type="entry name" value="WD40/YVTN_repeat-like_dom_sf"/>
</dbReference>
<dbReference type="InterPro" id="IPR001680">
    <property type="entry name" value="WD40_rpt"/>
</dbReference>
<evidence type="ECO:0000259" key="4">
    <source>
        <dbReference type="SMART" id="SM00382"/>
    </source>
</evidence>
<dbReference type="SUPFAM" id="SSF50952">
    <property type="entry name" value="Soluble quinoprotein glucose dehydrogenase"/>
    <property type="match status" value="1"/>
</dbReference>
<feature type="repeat" description="WD" evidence="3">
    <location>
        <begin position="849"/>
        <end position="890"/>
    </location>
</feature>
<dbReference type="Gene3D" id="2.130.10.10">
    <property type="entry name" value="YVTN repeat-like/Quinoprotein amine dehydrogenase"/>
    <property type="match status" value="6"/>
</dbReference>
<organism evidence="5 6">
    <name type="scientific">Thermocoleostomius sinensis A174</name>
    <dbReference type="NCBI Taxonomy" id="2016057"/>
    <lineage>
        <taxon>Bacteria</taxon>
        <taxon>Bacillati</taxon>
        <taxon>Cyanobacteriota</taxon>
        <taxon>Cyanophyceae</taxon>
        <taxon>Oculatellales</taxon>
        <taxon>Oculatellaceae</taxon>
        <taxon>Thermocoleostomius</taxon>
    </lineage>
</organism>
<evidence type="ECO:0000256" key="2">
    <source>
        <dbReference type="ARBA" id="ARBA00022737"/>
    </source>
</evidence>
<dbReference type="InterPro" id="IPR011041">
    <property type="entry name" value="Quinoprot_gluc/sorb_DH_b-prop"/>
</dbReference>
<feature type="repeat" description="WD" evidence="3">
    <location>
        <begin position="724"/>
        <end position="759"/>
    </location>
</feature>
<dbReference type="InterPro" id="IPR027417">
    <property type="entry name" value="P-loop_NTPase"/>
</dbReference>
<accession>A0A9E8ZC17</accession>
<feature type="repeat" description="WD" evidence="3">
    <location>
        <begin position="1017"/>
        <end position="1058"/>
    </location>
</feature>
<dbReference type="SUPFAM" id="SSF141571">
    <property type="entry name" value="Pentapeptide repeat-like"/>
    <property type="match status" value="1"/>
</dbReference>
<dbReference type="SUPFAM" id="SSF50978">
    <property type="entry name" value="WD40 repeat-like"/>
    <property type="match status" value="2"/>
</dbReference>
<dbReference type="PROSITE" id="PS50082">
    <property type="entry name" value="WD_REPEATS_2"/>
    <property type="match status" value="14"/>
</dbReference>
<dbReference type="Pfam" id="PF00931">
    <property type="entry name" value="NB-ARC"/>
    <property type="match status" value="1"/>
</dbReference>
<dbReference type="PRINTS" id="PR00320">
    <property type="entry name" value="GPROTEINBRPT"/>
</dbReference>
<dbReference type="InterPro" id="IPR001646">
    <property type="entry name" value="5peptide_repeat"/>
</dbReference>
<name>A0A9E8ZC17_9CYAN</name>
<dbReference type="InterPro" id="IPR055442">
    <property type="entry name" value="Beta-prop_EML-like_2nd"/>
</dbReference>
<gene>
    <name evidence="5" type="ORF">OXH18_23400</name>
</gene>
<dbReference type="InterPro" id="IPR058651">
    <property type="entry name" value="HTH_VMAP-M9"/>
</dbReference>
<dbReference type="InterPro" id="IPR036322">
    <property type="entry name" value="WD40_repeat_dom_sf"/>
</dbReference>
<dbReference type="PROSITE" id="PS50294">
    <property type="entry name" value="WD_REPEATS_REGION"/>
    <property type="match status" value="13"/>
</dbReference>
<dbReference type="PRINTS" id="PR00364">
    <property type="entry name" value="DISEASERSIST"/>
</dbReference>
<proteinExistence type="predicted"/>
<dbReference type="Pfam" id="PF26355">
    <property type="entry name" value="HTH_VMAP-M9"/>
    <property type="match status" value="1"/>
</dbReference>
<dbReference type="InterPro" id="IPR019775">
    <property type="entry name" value="WD40_repeat_CS"/>
</dbReference>
<dbReference type="Gene3D" id="3.40.50.300">
    <property type="entry name" value="P-loop containing nucleotide triphosphate hydrolases"/>
    <property type="match status" value="1"/>
</dbReference>
<feature type="repeat" description="WD" evidence="3">
    <location>
        <begin position="682"/>
        <end position="723"/>
    </location>
</feature>
<feature type="repeat" description="WD" evidence="3">
    <location>
        <begin position="598"/>
        <end position="639"/>
    </location>
</feature>
<dbReference type="InterPro" id="IPR002182">
    <property type="entry name" value="NB-ARC"/>
</dbReference>
<keyword evidence="2" id="KW-0677">Repeat</keyword>
<dbReference type="PROSITE" id="PS00678">
    <property type="entry name" value="WD_REPEATS_1"/>
    <property type="match status" value="11"/>
</dbReference>
<evidence type="ECO:0000256" key="1">
    <source>
        <dbReference type="ARBA" id="ARBA00022574"/>
    </source>
</evidence>
<dbReference type="SMART" id="SM00382">
    <property type="entry name" value="AAA"/>
    <property type="match status" value="1"/>
</dbReference>
<feature type="repeat" description="WD" evidence="3">
    <location>
        <begin position="933"/>
        <end position="974"/>
    </location>
</feature>
<dbReference type="GO" id="GO:0043531">
    <property type="term" value="F:ADP binding"/>
    <property type="evidence" value="ECO:0007669"/>
    <property type="project" value="InterPro"/>
</dbReference>
<dbReference type="EMBL" id="CP113797">
    <property type="protein sequence ID" value="WAL60081.1"/>
    <property type="molecule type" value="Genomic_DNA"/>
</dbReference>
<feature type="repeat" description="WD" evidence="3">
    <location>
        <begin position="975"/>
        <end position="1016"/>
    </location>
</feature>
<keyword evidence="6" id="KW-1185">Reference proteome</keyword>
<keyword evidence="1 3" id="KW-0853">WD repeat</keyword>
<dbReference type="InterPro" id="IPR020472">
    <property type="entry name" value="WD40_PAC1"/>
</dbReference>
<evidence type="ECO:0000313" key="6">
    <source>
        <dbReference type="Proteomes" id="UP001163152"/>
    </source>
</evidence>
<dbReference type="Pfam" id="PF00400">
    <property type="entry name" value="WD40"/>
    <property type="match status" value="3"/>
</dbReference>
<feature type="repeat" description="WD" evidence="3">
    <location>
        <begin position="1101"/>
        <end position="1142"/>
    </location>
</feature>
<reference evidence="5" key="1">
    <citation type="submission" date="2022-12" db="EMBL/GenBank/DDBJ databases">
        <title>Polyphasic identification of a Novel Hot-Spring Cyanobacterium Ocullathermofonsia sinensis gen nov. sp. nov. and Genomic Insights on its Adaptations to the Thermal Habitat.</title>
        <authorList>
            <person name="Daroch M."/>
            <person name="Tang J."/>
            <person name="Jiang Y."/>
        </authorList>
    </citation>
    <scope>NUCLEOTIDE SEQUENCE</scope>
    <source>
        <strain evidence="5">PKUAC-SCTA174</strain>
    </source>
</reference>
<feature type="domain" description="AAA+ ATPase" evidence="4">
    <location>
        <begin position="131"/>
        <end position="286"/>
    </location>
</feature>
<feature type="repeat" description="WD" evidence="3">
    <location>
        <begin position="765"/>
        <end position="806"/>
    </location>
</feature>
<feature type="repeat" description="WD" evidence="3">
    <location>
        <begin position="891"/>
        <end position="932"/>
    </location>
</feature>
<evidence type="ECO:0000256" key="3">
    <source>
        <dbReference type="PROSITE-ProRule" id="PRU00221"/>
    </source>
</evidence>
<dbReference type="FunFam" id="2.130.10.10:FF:000228">
    <property type="entry name" value="COMPASS-like H3K4 histone methylase component WDR5A"/>
    <property type="match status" value="1"/>
</dbReference>